<gene>
    <name evidence="2" type="ORF">CCR75_006745</name>
</gene>
<name>A0A976IDJ2_BRELC</name>
<protein>
    <submittedName>
        <fullName evidence="2">Uncharacterized protein</fullName>
    </submittedName>
</protein>
<feature type="compositionally biased region" description="Basic and acidic residues" evidence="1">
    <location>
        <begin position="273"/>
        <end position="284"/>
    </location>
</feature>
<accession>A0A976IDJ2</accession>
<feature type="compositionally biased region" description="Polar residues" evidence="1">
    <location>
        <begin position="260"/>
        <end position="269"/>
    </location>
</feature>
<feature type="region of interest" description="Disordered" evidence="1">
    <location>
        <begin position="65"/>
        <end position="84"/>
    </location>
</feature>
<dbReference type="AlphaFoldDB" id="A0A976IDJ2"/>
<evidence type="ECO:0000256" key="1">
    <source>
        <dbReference type="SAM" id="MobiDB-lite"/>
    </source>
</evidence>
<reference evidence="2 3" key="1">
    <citation type="journal article" date="2021" name="Genome Biol.">
        <title>AFLAP: assembly-free linkage analysis pipeline using k-mers from genome sequencing data.</title>
        <authorList>
            <person name="Fletcher K."/>
            <person name="Zhang L."/>
            <person name="Gil J."/>
            <person name="Han R."/>
            <person name="Cavanaugh K."/>
            <person name="Michelmore R."/>
        </authorList>
    </citation>
    <scope>NUCLEOTIDE SEQUENCE [LARGE SCALE GENOMIC DNA]</scope>
    <source>
        <strain evidence="2 3">SF5</strain>
    </source>
</reference>
<dbReference type="RefSeq" id="XP_067817852.1">
    <property type="nucleotide sequence ID" value="XM_067964813.1"/>
</dbReference>
<dbReference type="OrthoDB" id="155646at2759"/>
<dbReference type="EMBL" id="SHOA02000003">
    <property type="protein sequence ID" value="TDH68353.1"/>
    <property type="molecule type" value="Genomic_DNA"/>
</dbReference>
<comment type="caution">
    <text evidence="2">The sequence shown here is derived from an EMBL/GenBank/DDBJ whole genome shotgun (WGS) entry which is preliminary data.</text>
</comment>
<dbReference type="Proteomes" id="UP000294530">
    <property type="component" value="Unassembled WGS sequence"/>
</dbReference>
<feature type="compositionally biased region" description="Basic and acidic residues" evidence="1">
    <location>
        <begin position="245"/>
        <end position="257"/>
    </location>
</feature>
<organism evidence="2 3">
    <name type="scientific">Bremia lactucae</name>
    <name type="common">Lettuce downy mildew</name>
    <dbReference type="NCBI Taxonomy" id="4779"/>
    <lineage>
        <taxon>Eukaryota</taxon>
        <taxon>Sar</taxon>
        <taxon>Stramenopiles</taxon>
        <taxon>Oomycota</taxon>
        <taxon>Peronosporomycetes</taxon>
        <taxon>Peronosporales</taxon>
        <taxon>Peronosporaceae</taxon>
        <taxon>Bremia</taxon>
    </lineage>
</organism>
<proteinExistence type="predicted"/>
<evidence type="ECO:0000313" key="2">
    <source>
        <dbReference type="EMBL" id="TDH68353.1"/>
    </source>
</evidence>
<evidence type="ECO:0000313" key="3">
    <source>
        <dbReference type="Proteomes" id="UP000294530"/>
    </source>
</evidence>
<dbReference type="GeneID" id="94350484"/>
<keyword evidence="3" id="KW-1185">Reference proteome</keyword>
<sequence>MMAAPSSPLLSSTHRQISSKASVNINSNLRRNSLVSDHDDMMLLREKLTRIAVGRHYNASNVADGTAINQEKEEKGYGRKSGAGNEHFKVFSLQRSERPNTPPSSPQPRDVLRKQLYLKQHTRRDETGRRLLVTEDKELVMSVDEVEITAMDVVEEDNYAVLSPPRVRGYTRAQLSIPGHLRFIPPLSGLTKFPEGLRKRKSVTSNGENEQRASLKKTSSQINILAHLADTLSRPSSATGAQRIFETRLDQDQDMKEASGCTTQPQSPQEAVFKSKHEQLSAYS</sequence>
<dbReference type="KEGG" id="blac:94350484"/>
<feature type="region of interest" description="Disordered" evidence="1">
    <location>
        <begin position="245"/>
        <end position="284"/>
    </location>
</feature>